<comment type="caution">
    <text evidence="2">The sequence shown here is derived from an EMBL/GenBank/DDBJ whole genome shotgun (WGS) entry which is preliminary data.</text>
</comment>
<keyword evidence="3" id="KW-1185">Reference proteome</keyword>
<sequence>MQWGFVSNTSWAVGHPMQSWFPRGALVLSSGDASAGNCGANTLDYYTLSVGGGGDADLNQLIPFYTTYDAAVLEFDVTAHKDGLLVFKYAFGSDEYTEWVGTAFNDVFGFFISPAGQSLSSTHNVALVKGTETQVSINNVNGASNQAMWNNNRKIEVGSNVKALEADGYTNLLNTKGYQVYANQTYHFKLAIADAGDRILDSWVWIGGETLLVDQQPVANDTNPTPNCATKVVTLDGTASYDPDKDDVLTYKWRLAAPCLPPVEASGVVAQVDLSKLADGATYSVTLTVTDDNDVEATKVSTLTVPTGCGAAVASTCGGGGGSGVAESPPPPSAYPGDSSSGSTTTGGEPPPSPPPPPKGFVDGAYTAGGAAVVPCGGAVTLTAGPADDAGLAELALNYDGATAGYPVYYIWQVYDILDPSYDAPIASQTLNAVTEVTFTADDLKQGRMLKKYRVLLDVTDVPVWDAGNGLVSEVVTFLQVLACPIQPANPPEVVTFDGASSPDAFTLACGAAVSLDAGAPFAAAAAKKNTTGSQSRILRWRIVTSDATTGTVVWGYDHSIPLGSTKFVSTVYGSALVDGGAIVAGEVYGIQLAVVIDGEEVDDDNWQTRISVESLTTQPQATQPQAAKPQAAQPHTTGLQAAQPNAYEPQATRASAIKS</sequence>
<dbReference type="OrthoDB" id="540558at2759"/>
<reference evidence="3" key="1">
    <citation type="journal article" date="2016" name="Nat. Commun.">
        <title>The Gonium pectorale genome demonstrates co-option of cell cycle regulation during the evolution of multicellularity.</title>
        <authorList>
            <person name="Hanschen E.R."/>
            <person name="Marriage T.N."/>
            <person name="Ferris P.J."/>
            <person name="Hamaji T."/>
            <person name="Toyoda A."/>
            <person name="Fujiyama A."/>
            <person name="Neme R."/>
            <person name="Noguchi H."/>
            <person name="Minakuchi Y."/>
            <person name="Suzuki M."/>
            <person name="Kawai-Toyooka H."/>
            <person name="Smith D.R."/>
            <person name="Sparks H."/>
            <person name="Anderson J."/>
            <person name="Bakaric R."/>
            <person name="Luria V."/>
            <person name="Karger A."/>
            <person name="Kirschner M.W."/>
            <person name="Durand P.M."/>
            <person name="Michod R.E."/>
            <person name="Nozaki H."/>
            <person name="Olson B.J."/>
        </authorList>
    </citation>
    <scope>NUCLEOTIDE SEQUENCE [LARGE SCALE GENOMIC DNA]</scope>
    <source>
        <strain evidence="3">NIES-2863</strain>
    </source>
</reference>
<gene>
    <name evidence="2" type="ORF">GPECTOR_27g716</name>
</gene>
<feature type="compositionally biased region" description="Low complexity" evidence="1">
    <location>
        <begin position="617"/>
        <end position="638"/>
    </location>
</feature>
<name>A0A150GG18_GONPE</name>
<proteinExistence type="predicted"/>
<dbReference type="STRING" id="33097.A0A150GG18"/>
<dbReference type="InterPro" id="IPR049804">
    <property type="entry name" value="Choice_anch_L"/>
</dbReference>
<dbReference type="AlphaFoldDB" id="A0A150GG18"/>
<feature type="region of interest" description="Disordered" evidence="1">
    <location>
        <begin position="617"/>
        <end position="660"/>
    </location>
</feature>
<dbReference type="InterPro" id="IPR013783">
    <property type="entry name" value="Ig-like_fold"/>
</dbReference>
<accession>A0A150GG18</accession>
<evidence type="ECO:0008006" key="4">
    <source>
        <dbReference type="Google" id="ProtNLM"/>
    </source>
</evidence>
<feature type="compositionally biased region" description="Low complexity" evidence="1">
    <location>
        <begin position="336"/>
        <end position="348"/>
    </location>
</feature>
<evidence type="ECO:0000313" key="2">
    <source>
        <dbReference type="EMBL" id="KXZ48545.1"/>
    </source>
</evidence>
<feature type="compositionally biased region" description="Pro residues" evidence="1">
    <location>
        <begin position="349"/>
        <end position="359"/>
    </location>
</feature>
<evidence type="ECO:0000313" key="3">
    <source>
        <dbReference type="Proteomes" id="UP000075714"/>
    </source>
</evidence>
<dbReference type="Gene3D" id="2.60.40.10">
    <property type="entry name" value="Immunoglobulins"/>
    <property type="match status" value="1"/>
</dbReference>
<protein>
    <recommendedName>
        <fullName evidence="4">PKD/Chitinase domain-containing protein</fullName>
    </recommendedName>
</protein>
<dbReference type="EMBL" id="LSYV01000028">
    <property type="protein sequence ID" value="KXZ48545.1"/>
    <property type="molecule type" value="Genomic_DNA"/>
</dbReference>
<dbReference type="Pfam" id="PF22352">
    <property type="entry name" value="K319L-like_PKD"/>
    <property type="match status" value="1"/>
</dbReference>
<organism evidence="2 3">
    <name type="scientific">Gonium pectorale</name>
    <name type="common">Green alga</name>
    <dbReference type="NCBI Taxonomy" id="33097"/>
    <lineage>
        <taxon>Eukaryota</taxon>
        <taxon>Viridiplantae</taxon>
        <taxon>Chlorophyta</taxon>
        <taxon>core chlorophytes</taxon>
        <taxon>Chlorophyceae</taxon>
        <taxon>CS clade</taxon>
        <taxon>Chlamydomonadales</taxon>
        <taxon>Volvocaceae</taxon>
        <taxon>Gonium</taxon>
    </lineage>
</organism>
<evidence type="ECO:0000256" key="1">
    <source>
        <dbReference type="SAM" id="MobiDB-lite"/>
    </source>
</evidence>
<dbReference type="Proteomes" id="UP000075714">
    <property type="component" value="Unassembled WGS sequence"/>
</dbReference>
<feature type="region of interest" description="Disordered" evidence="1">
    <location>
        <begin position="320"/>
        <end position="364"/>
    </location>
</feature>
<dbReference type="NCBIfam" id="NF038133">
    <property type="entry name" value="choice_anch_L"/>
    <property type="match status" value="1"/>
</dbReference>